<protein>
    <submittedName>
        <fullName evidence="3">Acetyl esterase</fullName>
    </submittedName>
</protein>
<dbReference type="Pfam" id="PF07859">
    <property type="entry name" value="Abhydrolase_3"/>
    <property type="match status" value="1"/>
</dbReference>
<evidence type="ECO:0000313" key="4">
    <source>
        <dbReference type="Proteomes" id="UP001321760"/>
    </source>
</evidence>
<organism evidence="3 4">
    <name type="scientific">Podospora aff. communis PSN243</name>
    <dbReference type="NCBI Taxonomy" id="3040156"/>
    <lineage>
        <taxon>Eukaryota</taxon>
        <taxon>Fungi</taxon>
        <taxon>Dikarya</taxon>
        <taxon>Ascomycota</taxon>
        <taxon>Pezizomycotina</taxon>
        <taxon>Sordariomycetes</taxon>
        <taxon>Sordariomycetidae</taxon>
        <taxon>Sordariales</taxon>
        <taxon>Podosporaceae</taxon>
        <taxon>Podospora</taxon>
    </lineage>
</organism>
<sequence length="341" mass="37085">MRLPSDIVLDASKFDPSQTTTETTGILSMLEKLTSSAPPWQQVGAAQYRALRDTGGTPLPPRVFLPAAKDLSFPSRDPTRTIPVRVYTPDNGQPPRGILLHIHGGGFVLGNHQDQDATLQRYANTCRLTAVSAGYRLAPEDPWPAAVHDVLDVATHLVDNGVSLFSAPLLFIAGESAGATLVAQAAFHLVRERPQRRLAGVVLPYGWFDLTLNLPSMQDFKRELIINTESMKGYADAYVPGMSIEERRNPLVSPLYDDLLRIEAGESKTVLPPALFLCGTADPLLDDTLLMSAKWMARGSQVVVRIFSGAPHGFTIVPGYNLAAEASEAVFEFIKGRLEAV</sequence>
<dbReference type="PANTHER" id="PTHR48081:SF8">
    <property type="entry name" value="ALPHA_BETA HYDROLASE FOLD-3 DOMAIN-CONTAINING PROTEIN-RELATED"/>
    <property type="match status" value="1"/>
</dbReference>
<dbReference type="SUPFAM" id="SSF53474">
    <property type="entry name" value="alpha/beta-Hydrolases"/>
    <property type="match status" value="1"/>
</dbReference>
<evidence type="ECO:0000256" key="1">
    <source>
        <dbReference type="ARBA" id="ARBA00022801"/>
    </source>
</evidence>
<name>A0AAV9H5V6_9PEZI</name>
<evidence type="ECO:0000313" key="3">
    <source>
        <dbReference type="EMBL" id="KAK4455654.1"/>
    </source>
</evidence>
<dbReference type="InterPro" id="IPR050300">
    <property type="entry name" value="GDXG_lipolytic_enzyme"/>
</dbReference>
<proteinExistence type="predicted"/>
<dbReference type="PANTHER" id="PTHR48081">
    <property type="entry name" value="AB HYDROLASE SUPERFAMILY PROTEIN C4A8.06C"/>
    <property type="match status" value="1"/>
</dbReference>
<feature type="domain" description="Alpha/beta hydrolase fold-3" evidence="2">
    <location>
        <begin position="99"/>
        <end position="315"/>
    </location>
</feature>
<dbReference type="Gene3D" id="3.40.50.1820">
    <property type="entry name" value="alpha/beta hydrolase"/>
    <property type="match status" value="1"/>
</dbReference>
<dbReference type="InterPro" id="IPR029058">
    <property type="entry name" value="AB_hydrolase_fold"/>
</dbReference>
<dbReference type="EMBL" id="MU865914">
    <property type="protein sequence ID" value="KAK4455654.1"/>
    <property type="molecule type" value="Genomic_DNA"/>
</dbReference>
<dbReference type="GO" id="GO:0016787">
    <property type="term" value="F:hydrolase activity"/>
    <property type="evidence" value="ECO:0007669"/>
    <property type="project" value="UniProtKB-KW"/>
</dbReference>
<keyword evidence="1" id="KW-0378">Hydrolase</keyword>
<comment type="caution">
    <text evidence="3">The sequence shown here is derived from an EMBL/GenBank/DDBJ whole genome shotgun (WGS) entry which is preliminary data.</text>
</comment>
<reference evidence="3" key="1">
    <citation type="journal article" date="2023" name="Mol. Phylogenet. Evol.">
        <title>Genome-scale phylogeny and comparative genomics of the fungal order Sordariales.</title>
        <authorList>
            <person name="Hensen N."/>
            <person name="Bonometti L."/>
            <person name="Westerberg I."/>
            <person name="Brannstrom I.O."/>
            <person name="Guillou S."/>
            <person name="Cros-Aarteil S."/>
            <person name="Calhoun S."/>
            <person name="Haridas S."/>
            <person name="Kuo A."/>
            <person name="Mondo S."/>
            <person name="Pangilinan J."/>
            <person name="Riley R."/>
            <person name="LaButti K."/>
            <person name="Andreopoulos B."/>
            <person name="Lipzen A."/>
            <person name="Chen C."/>
            <person name="Yan M."/>
            <person name="Daum C."/>
            <person name="Ng V."/>
            <person name="Clum A."/>
            <person name="Steindorff A."/>
            <person name="Ohm R.A."/>
            <person name="Martin F."/>
            <person name="Silar P."/>
            <person name="Natvig D.O."/>
            <person name="Lalanne C."/>
            <person name="Gautier V."/>
            <person name="Ament-Velasquez S.L."/>
            <person name="Kruys A."/>
            <person name="Hutchinson M.I."/>
            <person name="Powell A.J."/>
            <person name="Barry K."/>
            <person name="Miller A.N."/>
            <person name="Grigoriev I.V."/>
            <person name="Debuchy R."/>
            <person name="Gladieux P."/>
            <person name="Hiltunen Thoren M."/>
            <person name="Johannesson H."/>
        </authorList>
    </citation>
    <scope>NUCLEOTIDE SEQUENCE</scope>
    <source>
        <strain evidence="3">PSN243</strain>
    </source>
</reference>
<evidence type="ECO:0000259" key="2">
    <source>
        <dbReference type="Pfam" id="PF07859"/>
    </source>
</evidence>
<dbReference type="AlphaFoldDB" id="A0AAV9H5V6"/>
<reference evidence="3" key="2">
    <citation type="submission" date="2023-05" db="EMBL/GenBank/DDBJ databases">
        <authorList>
            <consortium name="Lawrence Berkeley National Laboratory"/>
            <person name="Steindorff A."/>
            <person name="Hensen N."/>
            <person name="Bonometti L."/>
            <person name="Westerberg I."/>
            <person name="Brannstrom I.O."/>
            <person name="Guillou S."/>
            <person name="Cros-Aarteil S."/>
            <person name="Calhoun S."/>
            <person name="Haridas S."/>
            <person name="Kuo A."/>
            <person name="Mondo S."/>
            <person name="Pangilinan J."/>
            <person name="Riley R."/>
            <person name="Labutti K."/>
            <person name="Andreopoulos B."/>
            <person name="Lipzen A."/>
            <person name="Chen C."/>
            <person name="Yanf M."/>
            <person name="Daum C."/>
            <person name="Ng V."/>
            <person name="Clum A."/>
            <person name="Ohm R."/>
            <person name="Martin F."/>
            <person name="Silar P."/>
            <person name="Natvig D."/>
            <person name="Lalanne C."/>
            <person name="Gautier V."/>
            <person name="Ament-Velasquez S.L."/>
            <person name="Kruys A."/>
            <person name="Hutchinson M.I."/>
            <person name="Powell A.J."/>
            <person name="Barry K."/>
            <person name="Miller A.N."/>
            <person name="Grigoriev I.V."/>
            <person name="Debuchy R."/>
            <person name="Gladieux P."/>
            <person name="Thoren M.H."/>
            <person name="Johannesson H."/>
        </authorList>
    </citation>
    <scope>NUCLEOTIDE SEQUENCE</scope>
    <source>
        <strain evidence="3">PSN243</strain>
    </source>
</reference>
<dbReference type="Proteomes" id="UP001321760">
    <property type="component" value="Unassembled WGS sequence"/>
</dbReference>
<accession>A0AAV9H5V6</accession>
<keyword evidence="4" id="KW-1185">Reference proteome</keyword>
<gene>
    <name evidence="3" type="ORF">QBC34DRAFT_445184</name>
</gene>
<dbReference type="InterPro" id="IPR013094">
    <property type="entry name" value="AB_hydrolase_3"/>
</dbReference>